<proteinExistence type="predicted"/>
<dbReference type="GeneID" id="300265374"/>
<dbReference type="AlphaFoldDB" id="A0A2X2DM15"/>
<name>A0A2X2DM15_PSELU</name>
<dbReference type="EMBL" id="UAUF01000014">
    <property type="protein sequence ID" value="SPZ13165.1"/>
    <property type="molecule type" value="Genomic_DNA"/>
</dbReference>
<dbReference type="Proteomes" id="UP000250443">
    <property type="component" value="Unassembled WGS sequence"/>
</dbReference>
<accession>A0A2X2DM15</accession>
<gene>
    <name evidence="2" type="ORF">NCTC11842_04886</name>
</gene>
<protein>
    <submittedName>
        <fullName evidence="2">Uncharacterized protein</fullName>
    </submittedName>
</protein>
<evidence type="ECO:0000313" key="2">
    <source>
        <dbReference type="EMBL" id="SPZ13165.1"/>
    </source>
</evidence>
<evidence type="ECO:0000313" key="3">
    <source>
        <dbReference type="Proteomes" id="UP000250443"/>
    </source>
</evidence>
<organism evidence="2 3">
    <name type="scientific">Pseudomonas luteola</name>
    <dbReference type="NCBI Taxonomy" id="47886"/>
    <lineage>
        <taxon>Bacteria</taxon>
        <taxon>Pseudomonadati</taxon>
        <taxon>Pseudomonadota</taxon>
        <taxon>Gammaproteobacteria</taxon>
        <taxon>Pseudomonadales</taxon>
        <taxon>Pseudomonadaceae</taxon>
        <taxon>Pseudomonas</taxon>
    </lineage>
</organism>
<reference evidence="2 3" key="1">
    <citation type="submission" date="2018-06" db="EMBL/GenBank/DDBJ databases">
        <authorList>
            <consortium name="Pathogen Informatics"/>
            <person name="Doyle S."/>
        </authorList>
    </citation>
    <scope>NUCLEOTIDE SEQUENCE [LARGE SCALE GENOMIC DNA]</scope>
    <source>
        <strain evidence="2 3">NCTC11842</strain>
    </source>
</reference>
<dbReference type="RefSeq" id="WP_010796621.1">
    <property type="nucleotide sequence ID" value="NZ_CP069262.1"/>
</dbReference>
<feature type="region of interest" description="Disordered" evidence="1">
    <location>
        <begin position="1"/>
        <end position="20"/>
    </location>
</feature>
<evidence type="ECO:0000256" key="1">
    <source>
        <dbReference type="SAM" id="MobiDB-lite"/>
    </source>
</evidence>
<sequence>MSPNDRITNGPDSVSYTADSFGSKKRLAARETILSDSNVLDCTVYRPDENPEVDADDLGDAKILFTGEFKVPEDWDQETRDDFFGDMDPELFSTARIESEAEPGTAGFFTPEPGDLVAAMPGAGVVEMFYVYDYCEDETGRHYVLVREVDPTL</sequence>